<feature type="transmembrane region" description="Helical" evidence="1">
    <location>
        <begin position="60"/>
        <end position="85"/>
    </location>
</feature>
<evidence type="ECO:0000313" key="3">
    <source>
        <dbReference type="Proteomes" id="UP001152747"/>
    </source>
</evidence>
<proteinExistence type="predicted"/>
<name>A0A9P1IUY9_9PELO</name>
<protein>
    <submittedName>
        <fullName evidence="2">Uncharacterized protein</fullName>
    </submittedName>
</protein>
<dbReference type="PANTHER" id="PTHR45907:SF16">
    <property type="entry name" value="SERPENTINE RECEPTOR, CLASS J"/>
    <property type="match status" value="1"/>
</dbReference>
<dbReference type="Proteomes" id="UP001152747">
    <property type="component" value="Unassembled WGS sequence"/>
</dbReference>
<dbReference type="OrthoDB" id="5870584at2759"/>
<accession>A0A9P1IUY9</accession>
<evidence type="ECO:0000256" key="1">
    <source>
        <dbReference type="SAM" id="Phobius"/>
    </source>
</evidence>
<reference evidence="2" key="1">
    <citation type="submission" date="2022-11" db="EMBL/GenBank/DDBJ databases">
        <authorList>
            <person name="Kikuchi T."/>
        </authorList>
    </citation>
    <scope>NUCLEOTIDE SEQUENCE</scope>
    <source>
        <strain evidence="2">PS1010</strain>
    </source>
</reference>
<dbReference type="SUPFAM" id="SSF81321">
    <property type="entry name" value="Family A G protein-coupled receptor-like"/>
    <property type="match status" value="1"/>
</dbReference>
<dbReference type="EMBL" id="CANHGI010000005">
    <property type="protein sequence ID" value="CAI5451665.1"/>
    <property type="molecule type" value="Genomic_DNA"/>
</dbReference>
<organism evidence="2 3">
    <name type="scientific">Caenorhabditis angaria</name>
    <dbReference type="NCBI Taxonomy" id="860376"/>
    <lineage>
        <taxon>Eukaryota</taxon>
        <taxon>Metazoa</taxon>
        <taxon>Ecdysozoa</taxon>
        <taxon>Nematoda</taxon>
        <taxon>Chromadorea</taxon>
        <taxon>Rhabditida</taxon>
        <taxon>Rhabditina</taxon>
        <taxon>Rhabditomorpha</taxon>
        <taxon>Rhabditoidea</taxon>
        <taxon>Rhabditidae</taxon>
        <taxon>Peloderinae</taxon>
        <taxon>Caenorhabditis</taxon>
    </lineage>
</organism>
<dbReference type="AlphaFoldDB" id="A0A9P1IUY9"/>
<dbReference type="Pfam" id="PF10319">
    <property type="entry name" value="7TM_GPCR_Srj"/>
    <property type="match status" value="1"/>
</dbReference>
<keyword evidence="3" id="KW-1185">Reference proteome</keyword>
<dbReference type="InterPro" id="IPR019423">
    <property type="entry name" value="7TM_GPCR_serpentine_rcpt_Srj"/>
</dbReference>
<keyword evidence="1" id="KW-0472">Membrane</keyword>
<keyword evidence="1" id="KW-0812">Transmembrane</keyword>
<feature type="transmembrane region" description="Helical" evidence="1">
    <location>
        <begin position="141"/>
        <end position="163"/>
    </location>
</feature>
<sequence length="189" mass="21463">MVYFGQRSVYFFLTPNSDSRKYLEPIFFEKYGSDSQKTAMVGTVFQDRGKVNEEEVMRSWMGAGILTVFSIYAVSMYFTLGFKIISKLQKYQALSVATKKLHGQLFRALVVQTIIPCFTTFIPCVIGWYSPFLNLELSDSTFAAIFANTAFPLIDPLAIVLLLPNYRNRIFPKFSKPKKINPISAASTK</sequence>
<gene>
    <name evidence="2" type="ORF">CAMP_LOCUS14302</name>
</gene>
<keyword evidence="1" id="KW-1133">Transmembrane helix</keyword>
<feature type="transmembrane region" description="Helical" evidence="1">
    <location>
        <begin position="105"/>
        <end position="129"/>
    </location>
</feature>
<comment type="caution">
    <text evidence="2">The sequence shown here is derived from an EMBL/GenBank/DDBJ whole genome shotgun (WGS) entry which is preliminary data.</text>
</comment>
<evidence type="ECO:0000313" key="2">
    <source>
        <dbReference type="EMBL" id="CAI5451665.1"/>
    </source>
</evidence>
<dbReference type="PANTHER" id="PTHR45907">
    <property type="entry name" value="SERPENTINE RECEPTOR, CLASS J"/>
    <property type="match status" value="1"/>
</dbReference>